<proteinExistence type="inferred from homology"/>
<evidence type="ECO:0000256" key="7">
    <source>
        <dbReference type="ARBA" id="ARBA00023004"/>
    </source>
</evidence>
<keyword evidence="5 9" id="KW-0479">Metal-binding</keyword>
<comment type="cofactor">
    <cofactor evidence="1 9">
        <name>heme</name>
        <dbReference type="ChEBI" id="CHEBI:30413"/>
    </cofactor>
</comment>
<dbReference type="GO" id="GO:0016020">
    <property type="term" value="C:membrane"/>
    <property type="evidence" value="ECO:0007669"/>
    <property type="project" value="UniProtKB-SubCell"/>
</dbReference>
<keyword evidence="7 9" id="KW-0408">Iron</keyword>
<reference evidence="11 12" key="1">
    <citation type="submission" date="2015-12" db="EMBL/GenBank/DDBJ databases">
        <title>Draft genome sequence of Moniliophthora roreri, the causal agent of frosty pod rot of cacao.</title>
        <authorList>
            <person name="Aime M.C."/>
            <person name="Diaz-Valderrama J.R."/>
            <person name="Kijpornyongpan T."/>
            <person name="Phillips-Mora W."/>
        </authorList>
    </citation>
    <scope>NUCLEOTIDE SEQUENCE [LARGE SCALE GENOMIC DNA]</scope>
    <source>
        <strain evidence="11 12">MCA 2952</strain>
    </source>
</reference>
<dbReference type="InterPro" id="IPR017972">
    <property type="entry name" value="Cyt_P450_CS"/>
</dbReference>
<evidence type="ECO:0000256" key="8">
    <source>
        <dbReference type="ARBA" id="ARBA00023033"/>
    </source>
</evidence>
<name>A0A0W0F7F8_MONRR</name>
<evidence type="ECO:0000256" key="9">
    <source>
        <dbReference type="PIRSR" id="PIRSR602401-1"/>
    </source>
</evidence>
<gene>
    <name evidence="11" type="ORF">WG66_15125</name>
</gene>
<dbReference type="InterPro" id="IPR001128">
    <property type="entry name" value="Cyt_P450"/>
</dbReference>
<keyword evidence="4 9" id="KW-0349">Heme</keyword>
<protein>
    <submittedName>
        <fullName evidence="11">Putative cytochrome P450</fullName>
    </submittedName>
</protein>
<evidence type="ECO:0000256" key="2">
    <source>
        <dbReference type="ARBA" id="ARBA00005179"/>
    </source>
</evidence>
<evidence type="ECO:0000256" key="6">
    <source>
        <dbReference type="ARBA" id="ARBA00023002"/>
    </source>
</evidence>
<dbReference type="AlphaFoldDB" id="A0A0W0F7F8"/>
<keyword evidence="6" id="KW-0560">Oxidoreductase</keyword>
<comment type="pathway">
    <text evidence="2">Secondary metabolite biosynthesis.</text>
</comment>
<dbReference type="Pfam" id="PF00067">
    <property type="entry name" value="p450"/>
    <property type="match status" value="3"/>
</dbReference>
<organism evidence="11 12">
    <name type="scientific">Moniliophthora roreri</name>
    <name type="common">Frosty pod rot fungus</name>
    <name type="synonym">Monilia roreri</name>
    <dbReference type="NCBI Taxonomy" id="221103"/>
    <lineage>
        <taxon>Eukaryota</taxon>
        <taxon>Fungi</taxon>
        <taxon>Dikarya</taxon>
        <taxon>Basidiomycota</taxon>
        <taxon>Agaricomycotina</taxon>
        <taxon>Agaricomycetes</taxon>
        <taxon>Agaricomycetidae</taxon>
        <taxon>Agaricales</taxon>
        <taxon>Marasmiineae</taxon>
        <taxon>Marasmiaceae</taxon>
        <taxon>Moniliophthora</taxon>
    </lineage>
</organism>
<comment type="similarity">
    <text evidence="3">Belongs to the cytochrome P450 family.</text>
</comment>
<feature type="binding site" description="axial binding residue" evidence="9">
    <location>
        <position position="430"/>
    </location>
    <ligand>
        <name>heme</name>
        <dbReference type="ChEBI" id="CHEBI:30413"/>
    </ligand>
    <ligandPart>
        <name>Fe</name>
        <dbReference type="ChEBI" id="CHEBI:18248"/>
    </ligandPart>
</feature>
<dbReference type="InterPro" id="IPR050364">
    <property type="entry name" value="Cytochrome_P450_fung"/>
</dbReference>
<evidence type="ECO:0000313" key="11">
    <source>
        <dbReference type="EMBL" id="KTB32275.1"/>
    </source>
</evidence>
<dbReference type="PANTHER" id="PTHR46300:SF7">
    <property type="entry name" value="P450, PUTATIVE (EUROFUNG)-RELATED"/>
    <property type="match status" value="1"/>
</dbReference>
<dbReference type="InterPro" id="IPR036396">
    <property type="entry name" value="Cyt_P450_sf"/>
</dbReference>
<dbReference type="SUPFAM" id="SSF48264">
    <property type="entry name" value="Cytochrome P450"/>
    <property type="match status" value="2"/>
</dbReference>
<keyword evidence="8" id="KW-0503">Monooxygenase</keyword>
<dbReference type="GO" id="GO:0016705">
    <property type="term" value="F:oxidoreductase activity, acting on paired donors, with incorporation or reduction of molecular oxygen"/>
    <property type="evidence" value="ECO:0007669"/>
    <property type="project" value="InterPro"/>
</dbReference>
<dbReference type="Proteomes" id="UP000054988">
    <property type="component" value="Unassembled WGS sequence"/>
</dbReference>
<evidence type="ECO:0000313" key="12">
    <source>
        <dbReference type="Proteomes" id="UP000054988"/>
    </source>
</evidence>
<keyword evidence="10" id="KW-0732">Signal</keyword>
<evidence type="ECO:0000256" key="1">
    <source>
        <dbReference type="ARBA" id="ARBA00001971"/>
    </source>
</evidence>
<dbReference type="PROSITE" id="PS00086">
    <property type="entry name" value="CYTOCHROME_P450"/>
    <property type="match status" value="1"/>
</dbReference>
<evidence type="ECO:0000256" key="5">
    <source>
        <dbReference type="ARBA" id="ARBA00022723"/>
    </source>
</evidence>
<dbReference type="PRINTS" id="PR00463">
    <property type="entry name" value="EP450I"/>
</dbReference>
<accession>A0A0W0F7F8</accession>
<feature type="signal peptide" evidence="10">
    <location>
        <begin position="1"/>
        <end position="17"/>
    </location>
</feature>
<dbReference type="Gene3D" id="1.10.630.10">
    <property type="entry name" value="Cytochrome P450"/>
    <property type="match status" value="2"/>
</dbReference>
<dbReference type="GO" id="GO:0005506">
    <property type="term" value="F:iron ion binding"/>
    <property type="evidence" value="ECO:0007669"/>
    <property type="project" value="InterPro"/>
</dbReference>
<dbReference type="EMBL" id="LATX01002242">
    <property type="protein sequence ID" value="KTB32275.1"/>
    <property type="molecule type" value="Genomic_DNA"/>
</dbReference>
<dbReference type="eggNOG" id="KOG0156">
    <property type="taxonomic scope" value="Eukaryota"/>
</dbReference>
<evidence type="ECO:0000256" key="10">
    <source>
        <dbReference type="SAM" id="SignalP"/>
    </source>
</evidence>
<dbReference type="GO" id="GO:0004497">
    <property type="term" value="F:monooxygenase activity"/>
    <property type="evidence" value="ECO:0007669"/>
    <property type="project" value="UniProtKB-KW"/>
</dbReference>
<dbReference type="InterPro" id="IPR002401">
    <property type="entry name" value="Cyt_P450_E_grp-I"/>
</dbReference>
<dbReference type="GO" id="GO:0020037">
    <property type="term" value="F:heme binding"/>
    <property type="evidence" value="ECO:0007669"/>
    <property type="project" value="InterPro"/>
</dbReference>
<dbReference type="PRINTS" id="PR00385">
    <property type="entry name" value="P450"/>
</dbReference>
<dbReference type="PANTHER" id="PTHR46300">
    <property type="entry name" value="P450, PUTATIVE (EUROFUNG)-RELATED-RELATED"/>
    <property type="match status" value="1"/>
</dbReference>
<comment type="caution">
    <text evidence="11">The sequence shown here is derived from an EMBL/GenBank/DDBJ whole genome shotgun (WGS) entry which is preliminary data.</text>
</comment>
<evidence type="ECO:0000256" key="4">
    <source>
        <dbReference type="ARBA" id="ARBA00022617"/>
    </source>
</evidence>
<evidence type="ECO:0000256" key="3">
    <source>
        <dbReference type="ARBA" id="ARBA00010617"/>
    </source>
</evidence>
<dbReference type="CDD" id="cd11065">
    <property type="entry name" value="CYP64-like"/>
    <property type="match status" value="1"/>
</dbReference>
<sequence length="801" mass="90503">MSPFIYALLVFLGLTLGRRVLQRKRKALRYPPGPSGSAIVGNFFDIPQKKPWVVYKGWARQYGDIMHLEMLGDHVVILNNVNIANDLLEKRSRIYSSRPYPEVAEVSGWGFNIAFQPYTDTWRKQRRTYQQHLRPNSIVELRPIIRKCVGIFLNNLLHTPDGFMGHIDFLALSSMYGLTIRSVDDPLLLLAKTTVHTLDTVWSTRYTFLVSFLPFIRIIPGWVPGLGSITRFINSTRQHCQDLREVPFNQVLRDLDLGSENDGLIARILKKGTIPADEFDRIKDMASMTLVASADTTLSSIGTFFLAMANNPQCQERAQREIDAVVGSDRLPSFDDRKAMPYVEAIYREVLRWHPAVPLGVPHVLTEDDTYNEYHLPQGCTVFANIWAMTHDERVYAEPYRFKPERFFDADGKLNNDDTVLAFGFGRRICVGKHLAEAALWLTIASVLTCFKISRAKDPQGNEIEIPEVYSDGPGQFSPGKFMNYIDVLASGLALKVMYGINVSTGDNPFISVAKSAVHTSDTIFEPYCIAVLRYCPFIMSIPRWVPVLGHVRRQVEMGREYISDLRELPIQRVQNNAETGAENDGIVPNFLRGLDIGDVNSVEKAHRIKDVASTVYTAAADTTFSSTGTFLAMARNPHSQKMAQREIDTVVGKGRLPNLAVPMGLAHITTEPDEYSGYFMPQGIMVFANIWAMTHDEEVYPEPYNFKPERFLNANTNINDVLAYGFGRRICVGRHLADAVLWLSFAPVLACFNIEKEKDEHGNETDPPENYSDGPGLFFHPLPFRYTITPRHADVESLIF</sequence>
<feature type="chain" id="PRO_5006901540" evidence="10">
    <location>
        <begin position="18"/>
        <end position="801"/>
    </location>
</feature>